<evidence type="ECO:0000313" key="1">
    <source>
        <dbReference type="EMBL" id="ATH95762.1"/>
    </source>
</evidence>
<evidence type="ECO:0000313" key="2">
    <source>
        <dbReference type="Proteomes" id="UP000815698"/>
    </source>
</evidence>
<reference evidence="1 2" key="1">
    <citation type="journal article" date="2016" name="Int. J. Syst. Evol. Microbiol.">
        <title>Dermabacter jinjuensis sp. nov., a novel species of the genus Dermabacter isolated from a clinical specimen.</title>
        <authorList>
            <person name="Park Y.K."/>
            <person name="Lee K.M."/>
            <person name="Lee W.K."/>
            <person name="Cho M.J."/>
            <person name="Lee H.S."/>
            <person name="Cho Y.G."/>
            <person name="Lee Y.C."/>
            <person name="Lee W.K."/>
            <person name="Seong W.K."/>
            <person name="Hwang K.J."/>
        </authorList>
    </citation>
    <scope>NUCLEOTIDE SEQUENCE [LARGE SCALE GENOMIC DNA]</scope>
    <source>
        <strain evidence="1 2">32T</strain>
    </source>
</reference>
<dbReference type="EMBL" id="CP023482">
    <property type="protein sequence ID" value="ATH95762.1"/>
    <property type="molecule type" value="Genomic_DNA"/>
</dbReference>
<keyword evidence="2" id="KW-1185">Reference proteome</keyword>
<name>A0ABM6PLA8_9MICO</name>
<proteinExistence type="predicted"/>
<dbReference type="Proteomes" id="UP000815698">
    <property type="component" value="Chromosome"/>
</dbReference>
<organism evidence="1 2">
    <name type="scientific">Dermabacter jinjuensis</name>
    <dbReference type="NCBI Taxonomy" id="1667168"/>
    <lineage>
        <taxon>Bacteria</taxon>
        <taxon>Bacillati</taxon>
        <taxon>Actinomycetota</taxon>
        <taxon>Actinomycetes</taxon>
        <taxon>Micrococcales</taxon>
        <taxon>Dermabacteraceae</taxon>
        <taxon>Dermabacter</taxon>
    </lineage>
</organism>
<sequence>MWAESNRSIFRKVRKVLIQILMEENPANIPEYVLQESALLYSAEANAIYRYSCNNVQEDISSEQVEQVIYDACLDPLDDNAVSRAAERIVEALGKCHSWHNGPV</sequence>
<gene>
    <name evidence="1" type="ORF">COP05_00615</name>
</gene>
<accession>A0ABM6PLA8</accession>
<protein>
    <submittedName>
        <fullName evidence="1">Uncharacterized protein</fullName>
    </submittedName>
</protein>